<dbReference type="Proteomes" id="UP000286976">
    <property type="component" value="Unassembled WGS sequence"/>
</dbReference>
<protein>
    <recommendedName>
        <fullName evidence="5">Type II/III secretion system secretin-like domain-containing protein</fullName>
    </recommendedName>
</protein>
<dbReference type="InterPro" id="IPR050810">
    <property type="entry name" value="Bact_Secretion_Sys_Channel"/>
</dbReference>
<dbReference type="RefSeq" id="WP_126756209.1">
    <property type="nucleotide sequence ID" value="NZ_PIPQ01000001.1"/>
</dbReference>
<evidence type="ECO:0000256" key="4">
    <source>
        <dbReference type="RuleBase" id="RU004003"/>
    </source>
</evidence>
<dbReference type="PANTHER" id="PTHR30332:SF24">
    <property type="entry name" value="SECRETIN GSPD-RELATED"/>
    <property type="match status" value="1"/>
</dbReference>
<evidence type="ECO:0000256" key="3">
    <source>
        <dbReference type="ARBA" id="ARBA00023136"/>
    </source>
</evidence>
<dbReference type="GO" id="GO:0009306">
    <property type="term" value="P:protein secretion"/>
    <property type="evidence" value="ECO:0007669"/>
    <property type="project" value="InterPro"/>
</dbReference>
<organism evidence="6 7">
    <name type="scientific">Aliidiomarina taiwanensis</name>
    <dbReference type="NCBI Taxonomy" id="946228"/>
    <lineage>
        <taxon>Bacteria</taxon>
        <taxon>Pseudomonadati</taxon>
        <taxon>Pseudomonadota</taxon>
        <taxon>Gammaproteobacteria</taxon>
        <taxon>Alteromonadales</taxon>
        <taxon>Idiomarinaceae</taxon>
        <taxon>Aliidiomarina</taxon>
    </lineage>
</organism>
<keyword evidence="3" id="KW-0472">Membrane</keyword>
<dbReference type="AlphaFoldDB" id="A0A432X9A4"/>
<dbReference type="PANTHER" id="PTHR30332">
    <property type="entry name" value="PROBABLE GENERAL SECRETION PATHWAY PROTEIN D"/>
    <property type="match status" value="1"/>
</dbReference>
<keyword evidence="2" id="KW-0732">Signal</keyword>
<proteinExistence type="inferred from homology"/>
<name>A0A432X9A4_9GAMM</name>
<comment type="subcellular location">
    <subcellularLocation>
        <location evidence="1">Membrane</location>
    </subcellularLocation>
</comment>
<accession>A0A432X9A4</accession>
<evidence type="ECO:0000256" key="2">
    <source>
        <dbReference type="ARBA" id="ARBA00022729"/>
    </source>
</evidence>
<dbReference type="GO" id="GO:0016020">
    <property type="term" value="C:membrane"/>
    <property type="evidence" value="ECO:0007669"/>
    <property type="project" value="UniProtKB-SubCell"/>
</dbReference>
<dbReference type="InterPro" id="IPR004846">
    <property type="entry name" value="T2SS/T3SS_dom"/>
</dbReference>
<dbReference type="OrthoDB" id="6233689at2"/>
<evidence type="ECO:0000256" key="1">
    <source>
        <dbReference type="ARBA" id="ARBA00004370"/>
    </source>
</evidence>
<comment type="caution">
    <text evidence="6">The sequence shown here is derived from an EMBL/GenBank/DDBJ whole genome shotgun (WGS) entry which is preliminary data.</text>
</comment>
<reference evidence="6 7" key="1">
    <citation type="journal article" date="2011" name="Front. Microbiol.">
        <title>Genomic signatures of strain selection and enhancement in Bacillus atrophaeus var. globigii, a historical biowarfare simulant.</title>
        <authorList>
            <person name="Gibbons H.S."/>
            <person name="Broomall S.M."/>
            <person name="McNew L.A."/>
            <person name="Daligault H."/>
            <person name="Chapman C."/>
            <person name="Bruce D."/>
            <person name="Karavis M."/>
            <person name="Krepps M."/>
            <person name="McGregor P.A."/>
            <person name="Hong C."/>
            <person name="Park K.H."/>
            <person name="Akmal A."/>
            <person name="Feldman A."/>
            <person name="Lin J.S."/>
            <person name="Chang W.E."/>
            <person name="Higgs B.W."/>
            <person name="Demirev P."/>
            <person name="Lindquist J."/>
            <person name="Liem A."/>
            <person name="Fochler E."/>
            <person name="Read T.D."/>
            <person name="Tapia R."/>
            <person name="Johnson S."/>
            <person name="Bishop-Lilly K.A."/>
            <person name="Detter C."/>
            <person name="Han C."/>
            <person name="Sozhamannan S."/>
            <person name="Rosenzweig C.N."/>
            <person name="Skowronski E.W."/>
        </authorList>
    </citation>
    <scope>NUCLEOTIDE SEQUENCE [LARGE SCALE GENOMIC DNA]</scope>
    <source>
        <strain evidence="6 7">AIT1</strain>
    </source>
</reference>
<feature type="domain" description="Type II/III secretion system secretin-like" evidence="5">
    <location>
        <begin position="327"/>
        <end position="491"/>
    </location>
</feature>
<dbReference type="GO" id="GO:0015627">
    <property type="term" value="C:type II protein secretion system complex"/>
    <property type="evidence" value="ECO:0007669"/>
    <property type="project" value="TreeGrafter"/>
</dbReference>
<dbReference type="EMBL" id="PIPQ01000001">
    <property type="protein sequence ID" value="RUO43821.1"/>
    <property type="molecule type" value="Genomic_DNA"/>
</dbReference>
<dbReference type="Pfam" id="PF00263">
    <property type="entry name" value="Secretin"/>
    <property type="match status" value="1"/>
</dbReference>
<sequence length="497" mass="54487">MKRFLFCFLIGLAGCQSPTPFDEVKGSAVQRLADARNQESPATELRHVVRSQGYFVPPLNLPSTEGPEWFQRPVHFAFDEYPLEHALKDLLSPEGVSIRLLDDIDATIPLSLRLQGTLGEALQRIALATGLSYTAEEGLVVWRQYEIAEFDVAFLAGETSFFLGDDGSRQSQGSGQQGQLMVTGGSVNDDSSQYLNFTSQELSVWEDLTSALTMLLSSQGSIAINQSSTSILVRDLPQHVQLVREYLLQQNARLTRQVAVDIQVIDVVFTDQDQRGIDWSLLSERVSGANILNLFGGGTQSIQQGASGVHFMQTAGRFAGSELLVQALQEQGVVEVSNHPRMVSLNNQISKVVLEENVTYLASAGSSSTANVGSSDLLIPGVVRTGFELYLLPKISNEQILLQLSTSLSDLLGIDQINSGDKLIQTPQTTRKKFFMKAIVGNAETLLISGLQNTRRQWKGKKGLLPWLFGGQRSSQHQHTETIVLLTPRILPSGNML</sequence>
<comment type="similarity">
    <text evidence="4">Belongs to the bacterial secretin family.</text>
</comment>
<evidence type="ECO:0000313" key="7">
    <source>
        <dbReference type="Proteomes" id="UP000286976"/>
    </source>
</evidence>
<gene>
    <name evidence="6" type="ORF">CWE15_01065</name>
</gene>
<keyword evidence="7" id="KW-1185">Reference proteome</keyword>
<evidence type="ECO:0000259" key="5">
    <source>
        <dbReference type="Pfam" id="PF00263"/>
    </source>
</evidence>
<dbReference type="PROSITE" id="PS51257">
    <property type="entry name" value="PROKAR_LIPOPROTEIN"/>
    <property type="match status" value="1"/>
</dbReference>
<evidence type="ECO:0000313" key="6">
    <source>
        <dbReference type="EMBL" id="RUO43821.1"/>
    </source>
</evidence>